<dbReference type="OrthoDB" id="666972at2759"/>
<sequence length="445" mass="46327">MMMLLLRSRATAHRCRGLLSQALVNRPKSATPRHLALGVAAVTGLLAGGAWLAGEQSALRPAPSPGCWGMAHLHRPLALSATPPSNLQPPADPRTQSSTVGMSASSSQPHDLVQAATLGESAALTTGIIFDYGPEEQAAAASPPLPGMTRVTIDLAVAMRCGSCSGLARRALTSILQSPEASRVVFTPVAIGVSLPAQRVRVVLDVLADDSSSAGLQTLEDLMVAALAKEELEVRPSGRSTSHADGAIVAEFKYAEWPAIPTGPPPSKTDAAGSYLGENVLGFDTRADLWWPALPPAGTPAKGIFRATQHTPDRLLLHVRVDGLAPNRTYGLMVHETGDVRDSAAPLRAGDCLLIDSQPVGKLLNATSDAEGRIQFDGLSPPSTASLSINDFIGYVVVLHTLPNDDGPTNTSPAATYAVVARSAGAGENPRLICACDGTPVWRGE</sequence>
<evidence type="ECO:0000313" key="3">
    <source>
        <dbReference type="Proteomes" id="UP000030693"/>
    </source>
</evidence>
<gene>
    <name evidence="2" type="ORF">H696_02301</name>
</gene>
<proteinExistence type="predicted"/>
<dbReference type="RefSeq" id="XP_009494477.1">
    <property type="nucleotide sequence ID" value="XM_009496202.1"/>
</dbReference>
<feature type="region of interest" description="Disordered" evidence="1">
    <location>
        <begin position="79"/>
        <end position="106"/>
    </location>
</feature>
<dbReference type="eggNOG" id="KOG0441">
    <property type="taxonomic scope" value="Eukaryota"/>
</dbReference>
<dbReference type="GO" id="GO:0046872">
    <property type="term" value="F:metal ion binding"/>
    <property type="evidence" value="ECO:0007669"/>
    <property type="project" value="InterPro"/>
</dbReference>
<keyword evidence="3" id="KW-1185">Reference proteome</keyword>
<evidence type="ECO:0000256" key="1">
    <source>
        <dbReference type="SAM" id="MobiDB-lite"/>
    </source>
</evidence>
<accession>A0A058ZBQ5</accession>
<organism evidence="2">
    <name type="scientific">Fonticula alba</name>
    <name type="common">Slime mold</name>
    <dbReference type="NCBI Taxonomy" id="691883"/>
    <lineage>
        <taxon>Eukaryota</taxon>
        <taxon>Rotosphaerida</taxon>
        <taxon>Fonticulaceae</taxon>
        <taxon>Fonticula</taxon>
    </lineage>
</organism>
<dbReference type="GO" id="GO:0006801">
    <property type="term" value="P:superoxide metabolic process"/>
    <property type="evidence" value="ECO:0007669"/>
    <property type="project" value="InterPro"/>
</dbReference>
<protein>
    <recommendedName>
        <fullName evidence="4">Superoxide dismutase copper/zinc binding domain-containing protein</fullName>
    </recommendedName>
</protein>
<reference evidence="2" key="1">
    <citation type="submission" date="2013-04" db="EMBL/GenBank/DDBJ databases">
        <title>The Genome Sequence of Fonticula alba ATCC 38817.</title>
        <authorList>
            <consortium name="The Broad Institute Genomics Platform"/>
            <person name="Russ C."/>
            <person name="Cuomo C."/>
            <person name="Burger G."/>
            <person name="Gray M.W."/>
            <person name="Holland P.W.H."/>
            <person name="King N."/>
            <person name="Lang F.B.F."/>
            <person name="Roger A.J."/>
            <person name="Ruiz-Trillo I."/>
            <person name="Brown M."/>
            <person name="Walker B."/>
            <person name="Young S."/>
            <person name="Zeng Q."/>
            <person name="Gargeya S."/>
            <person name="Fitzgerald M."/>
            <person name="Haas B."/>
            <person name="Abouelleil A."/>
            <person name="Allen A.W."/>
            <person name="Alvarado L."/>
            <person name="Arachchi H.M."/>
            <person name="Berlin A.M."/>
            <person name="Chapman S.B."/>
            <person name="Gainer-Dewar J."/>
            <person name="Goldberg J."/>
            <person name="Griggs A."/>
            <person name="Gujja S."/>
            <person name="Hansen M."/>
            <person name="Howarth C."/>
            <person name="Imamovic A."/>
            <person name="Ireland A."/>
            <person name="Larimer J."/>
            <person name="McCowan C."/>
            <person name="Murphy C."/>
            <person name="Pearson M."/>
            <person name="Poon T.W."/>
            <person name="Priest M."/>
            <person name="Roberts A."/>
            <person name="Saif S."/>
            <person name="Shea T."/>
            <person name="Sisk P."/>
            <person name="Sykes S."/>
            <person name="Wortman J."/>
            <person name="Nusbaum C."/>
            <person name="Birren B."/>
        </authorList>
    </citation>
    <scope>NUCLEOTIDE SEQUENCE [LARGE SCALE GENOMIC DNA]</scope>
    <source>
        <strain evidence="2">ATCC 38817</strain>
    </source>
</reference>
<dbReference type="InterPro" id="IPR036423">
    <property type="entry name" value="SOD-like_Cu/Zn_dom_sf"/>
</dbReference>
<dbReference type="AlphaFoldDB" id="A0A058ZBQ5"/>
<dbReference type="STRING" id="691883.A0A058ZBQ5"/>
<feature type="compositionally biased region" description="Polar residues" evidence="1">
    <location>
        <begin position="94"/>
        <end position="106"/>
    </location>
</feature>
<dbReference type="GeneID" id="20527026"/>
<evidence type="ECO:0000313" key="2">
    <source>
        <dbReference type="EMBL" id="KCV71353.1"/>
    </source>
</evidence>
<dbReference type="Gene3D" id="2.60.40.200">
    <property type="entry name" value="Superoxide dismutase, copper/zinc binding domain"/>
    <property type="match status" value="1"/>
</dbReference>
<dbReference type="SUPFAM" id="SSF49329">
    <property type="entry name" value="Cu,Zn superoxide dismutase-like"/>
    <property type="match status" value="1"/>
</dbReference>
<name>A0A058ZBQ5_FONAL</name>
<dbReference type="Proteomes" id="UP000030693">
    <property type="component" value="Unassembled WGS sequence"/>
</dbReference>
<evidence type="ECO:0008006" key="4">
    <source>
        <dbReference type="Google" id="ProtNLM"/>
    </source>
</evidence>
<dbReference type="EMBL" id="KB932203">
    <property type="protein sequence ID" value="KCV71353.1"/>
    <property type="molecule type" value="Genomic_DNA"/>
</dbReference>